<dbReference type="HOGENOM" id="CLU_2786883_0_0_3"/>
<evidence type="ECO:0000313" key="2">
    <source>
        <dbReference type="Proteomes" id="UP000010472"/>
    </source>
</evidence>
<dbReference type="EMBL" id="CP003622">
    <property type="protein sequence ID" value="AFZ15538.1"/>
    <property type="molecule type" value="Genomic_DNA"/>
</dbReference>
<keyword evidence="1" id="KW-0614">Plasmid</keyword>
<keyword evidence="2" id="KW-1185">Reference proteome</keyword>
<name>K9W5D8_9CYAN</name>
<dbReference type="RefSeq" id="WP_015179969.1">
    <property type="nucleotide sequence ID" value="NC_019734.1"/>
</dbReference>
<dbReference type="Proteomes" id="UP000010472">
    <property type="component" value="Plasmid pCRI9333.02"/>
</dbReference>
<sequence>MQQLPKAKTQPTKWVIQAQTLRKQQQTAEICATLKFEAKRQLGDRVPVSPQDFSKLNIHTSLQNGGVA</sequence>
<dbReference type="AlphaFoldDB" id="K9W5D8"/>
<dbReference type="KEGG" id="cep:Cri9333_4764"/>
<accession>K9W5D8</accession>
<dbReference type="PATRIC" id="fig|1173022.3.peg.5153"/>
<organism evidence="1 2">
    <name type="scientific">Crinalium epipsammum PCC 9333</name>
    <dbReference type="NCBI Taxonomy" id="1173022"/>
    <lineage>
        <taxon>Bacteria</taxon>
        <taxon>Bacillati</taxon>
        <taxon>Cyanobacteriota</taxon>
        <taxon>Cyanophyceae</taxon>
        <taxon>Gomontiellales</taxon>
        <taxon>Gomontiellaceae</taxon>
        <taxon>Crinalium</taxon>
    </lineage>
</organism>
<proteinExistence type="predicted"/>
<reference evidence="1 2" key="1">
    <citation type="submission" date="2012-06" db="EMBL/GenBank/DDBJ databases">
        <title>Finished plasmid 2 of genome of Crinalium epipsammum PCC 9333.</title>
        <authorList>
            <consortium name="US DOE Joint Genome Institute"/>
            <person name="Gugger M."/>
            <person name="Coursin T."/>
            <person name="Rippka R."/>
            <person name="Tandeau De Marsac N."/>
            <person name="Huntemann M."/>
            <person name="Wei C.-L."/>
            <person name="Han J."/>
            <person name="Detter J.C."/>
            <person name="Han C."/>
            <person name="Tapia R."/>
            <person name="Davenport K."/>
            <person name="Daligault H."/>
            <person name="Erkkila T."/>
            <person name="Gu W."/>
            <person name="Munk A.C.C."/>
            <person name="Teshima H."/>
            <person name="Xu Y."/>
            <person name="Chain P."/>
            <person name="Chen A."/>
            <person name="Krypides N."/>
            <person name="Mavromatis K."/>
            <person name="Markowitz V."/>
            <person name="Szeto E."/>
            <person name="Ivanova N."/>
            <person name="Mikhailova N."/>
            <person name="Ovchinnikova G."/>
            <person name="Pagani I."/>
            <person name="Pati A."/>
            <person name="Goodwin L."/>
            <person name="Peters L."/>
            <person name="Pitluck S."/>
            <person name="Woyke T."/>
            <person name="Kerfeld C."/>
        </authorList>
    </citation>
    <scope>NUCLEOTIDE SEQUENCE [LARGE SCALE GENOMIC DNA]</scope>
    <source>
        <strain evidence="1 2">PCC 9333</strain>
        <plasmid evidence="2">Plasmid pCRI9333.02</plasmid>
    </source>
</reference>
<evidence type="ECO:0000313" key="1">
    <source>
        <dbReference type="EMBL" id="AFZ15538.1"/>
    </source>
</evidence>
<gene>
    <name evidence="1" type="ORF">Cri9333_4764</name>
</gene>
<protein>
    <submittedName>
        <fullName evidence="1">Uncharacterized protein</fullName>
    </submittedName>
</protein>
<geneLocation type="plasmid" evidence="1 2">
    <name>pCRI9333.02</name>
</geneLocation>